<organism evidence="2 3">
    <name type="scientific">Mytilus edulis</name>
    <name type="common">Blue mussel</name>
    <dbReference type="NCBI Taxonomy" id="6550"/>
    <lineage>
        <taxon>Eukaryota</taxon>
        <taxon>Metazoa</taxon>
        <taxon>Spiralia</taxon>
        <taxon>Lophotrochozoa</taxon>
        <taxon>Mollusca</taxon>
        <taxon>Bivalvia</taxon>
        <taxon>Autobranchia</taxon>
        <taxon>Pteriomorphia</taxon>
        <taxon>Mytilida</taxon>
        <taxon>Mytiloidea</taxon>
        <taxon>Mytilidae</taxon>
        <taxon>Mytilinae</taxon>
        <taxon>Mytilus</taxon>
    </lineage>
</organism>
<protein>
    <recommendedName>
        <fullName evidence="4">DZIP3-like HEPN domain-containing protein</fullName>
    </recommendedName>
</protein>
<evidence type="ECO:0000256" key="1">
    <source>
        <dbReference type="SAM" id="MobiDB-lite"/>
    </source>
</evidence>
<feature type="region of interest" description="Disordered" evidence="1">
    <location>
        <begin position="515"/>
        <end position="534"/>
    </location>
</feature>
<dbReference type="EMBL" id="CAJPWZ010001442">
    <property type="protein sequence ID" value="CAG2215359.1"/>
    <property type="molecule type" value="Genomic_DNA"/>
</dbReference>
<dbReference type="OrthoDB" id="6127455at2759"/>
<name>A0A8S3S2J5_MYTED</name>
<evidence type="ECO:0008006" key="4">
    <source>
        <dbReference type="Google" id="ProtNLM"/>
    </source>
</evidence>
<sequence length="1029" mass="119078">MTFIFGSLEELQLSCQPKDMITIVDTYKTDCDSFNRHVVQNSQYLWTSSFKIGFRLYEVDELGSELTFKQTYENIAVYDFAVSSNGTLVFTRYGYTCLFSLKDEGDMKILCDFKPLEPRAVHVSNDKIIVSTKDKGVSFPLKSKSRRQIVILDGSGNERQIIETDIQNERLFSLVYRIEVNSENDIVVVDGLSITPWKNWKDWKHKPLSTKHKNKLTKDLAARTRIKHGEDSEETRRTNFFKVIVFIVDIVVDVFRKYVHHQLPPEQDIYNFLDVTKHALYHKWLYNIQCCNTTCDFRTNPSKKPDLSLMHLETMYNINEPEKAGHEKRDKGKVLQHCLCKVSVKSGINMGSLDLTTCYRLLRGFFILTPEQKLNLKYVIDQRNVINKYLNEKTLESELFSKIWDQLQIPTLIIAAEIDPSFADEIFKRIKLLKRTKPSMKHSIQCYETYLEWFSRDDILRQEIRHAKLQRRLLSPSLPSIPEDHNRKMLVIIEVIMINLLKNLDGVQTEVERLPPDGMEAHDREEPKKHSNDDNKIILKDPVISGVNAPTQKKCVTIDTTEVPVVLETASSNSDKVIDNDRSIQHLHNEKADLTDMETQTEEEDMINQENIKEIEDTNDKIGAVYHNVEILLQIPDKTSCQIEDRVNDIQISVDEISTESMKIHSLSVQSDVLSIQAKLSHTLFEDRSTLRDVTSEVLHQLFHMCRIEDNFSVDVTFKTEDVGGIDPSKFIIKELSDKEITKDGDNLLDRNATYSTEPSMSPLTLTPDILKECLQCKEKDNEIFTLQKKVLSVQGEKKSLPTLKCKDCVKKDKQIYLLEQDQLKMTNANRQKDRLINSLHTDIATKESTIKSYVRLDRTNSVLDDQINTKKDLKKTRLAHLYKKYSSSLFYTRPTSEPPEVLTRLPKLPKASQQSRTERPISEQVLKKPVNPSISYTNKKYLSAIRRYKDFIPTRKMAVVRYSYSDAKWKGQPKAPLFPSINLVVKRDTQLLRPFSVRGKHVDLENASMAKDTGNRKRHILDLSLPRM</sequence>
<dbReference type="AlphaFoldDB" id="A0A8S3S2J5"/>
<dbReference type="Proteomes" id="UP000683360">
    <property type="component" value="Unassembled WGS sequence"/>
</dbReference>
<comment type="caution">
    <text evidence="2">The sequence shown here is derived from an EMBL/GenBank/DDBJ whole genome shotgun (WGS) entry which is preliminary data.</text>
</comment>
<accession>A0A8S3S2J5</accession>
<proteinExistence type="predicted"/>
<evidence type="ECO:0000313" key="2">
    <source>
        <dbReference type="EMBL" id="CAG2215359.1"/>
    </source>
</evidence>
<keyword evidence="3" id="KW-1185">Reference proteome</keyword>
<reference evidence="2" key="1">
    <citation type="submission" date="2021-03" db="EMBL/GenBank/DDBJ databases">
        <authorList>
            <person name="Bekaert M."/>
        </authorList>
    </citation>
    <scope>NUCLEOTIDE SEQUENCE</scope>
</reference>
<gene>
    <name evidence="2" type="ORF">MEDL_29175</name>
</gene>
<evidence type="ECO:0000313" key="3">
    <source>
        <dbReference type="Proteomes" id="UP000683360"/>
    </source>
</evidence>